<reference evidence="1 2" key="2">
    <citation type="submission" date="2018-11" db="EMBL/GenBank/DDBJ databases">
        <authorList>
            <consortium name="Pathogen Informatics"/>
        </authorList>
    </citation>
    <scope>NUCLEOTIDE SEQUENCE [LARGE SCALE GENOMIC DNA]</scope>
    <source>
        <strain evidence="1 2">Egypt</strain>
    </source>
</reference>
<name>A0A183AVC8_9TREM</name>
<dbReference type="AlphaFoldDB" id="A0A183AVC8"/>
<evidence type="ECO:0000313" key="1">
    <source>
        <dbReference type="EMBL" id="VDP87810.1"/>
    </source>
</evidence>
<evidence type="ECO:0000313" key="2">
    <source>
        <dbReference type="Proteomes" id="UP000272942"/>
    </source>
</evidence>
<dbReference type="EMBL" id="UZAN01049899">
    <property type="protein sequence ID" value="VDP87810.1"/>
    <property type="molecule type" value="Genomic_DNA"/>
</dbReference>
<dbReference type="WBParaSite" id="ECPE_0001094701-mRNA-1">
    <property type="protein sequence ID" value="ECPE_0001094701-mRNA-1"/>
    <property type="gene ID" value="ECPE_0001094701"/>
</dbReference>
<sequence length="219" mass="24127">MNDQFRNSQELSTEIPERFAETLWFGIIDTTTEPIGALGSTESLFQFPEQETVSPLQNNPITPKISNTASFSFDYKLTSEPGEAIYAEPVTSQGAVLQPQSDSSETTVILDNAVTITTITKNTIVTKENTEQTVSLSSTTAAAKTYLKYSAQYQVITKVAAQWDSDLDNRLSAKFEGLSTKLCDLVRLIQKDLLIISPFTIVECGTILYAPLSFWTAIC</sequence>
<reference evidence="3" key="1">
    <citation type="submission" date="2016-06" db="UniProtKB">
        <authorList>
            <consortium name="WormBaseParasite"/>
        </authorList>
    </citation>
    <scope>IDENTIFICATION</scope>
</reference>
<keyword evidence="2" id="KW-1185">Reference proteome</keyword>
<accession>A0A183AVC8</accession>
<dbReference type="Proteomes" id="UP000272942">
    <property type="component" value="Unassembled WGS sequence"/>
</dbReference>
<evidence type="ECO:0000313" key="3">
    <source>
        <dbReference type="WBParaSite" id="ECPE_0001094701-mRNA-1"/>
    </source>
</evidence>
<proteinExistence type="predicted"/>
<protein>
    <submittedName>
        <fullName evidence="3">Structural protein</fullName>
    </submittedName>
</protein>
<gene>
    <name evidence="1" type="ORF">ECPE_LOCUS10913</name>
</gene>
<organism evidence="3">
    <name type="scientific">Echinostoma caproni</name>
    <dbReference type="NCBI Taxonomy" id="27848"/>
    <lineage>
        <taxon>Eukaryota</taxon>
        <taxon>Metazoa</taxon>
        <taxon>Spiralia</taxon>
        <taxon>Lophotrochozoa</taxon>
        <taxon>Platyhelminthes</taxon>
        <taxon>Trematoda</taxon>
        <taxon>Digenea</taxon>
        <taxon>Plagiorchiida</taxon>
        <taxon>Echinostomata</taxon>
        <taxon>Echinostomatoidea</taxon>
        <taxon>Echinostomatidae</taxon>
        <taxon>Echinostoma</taxon>
    </lineage>
</organism>